<comment type="caution">
    <text evidence="1">The sequence shown here is derived from an EMBL/GenBank/DDBJ whole genome shotgun (WGS) entry which is preliminary data.</text>
</comment>
<keyword evidence="2" id="KW-1185">Reference proteome</keyword>
<accession>A0ACB9ICD2</accession>
<sequence>MGVGPVSRKIPRLDSRVEESCDIDRFIEGPPLPVIHITNPMNKNTAGDFTRPSPFPDQNSQLLSKPLEEYGNSLSNGSIPDACEQLVECGGNQNDNRRPAEVDATINTGKEFGVNLDNLEELVRTVIEGEMET</sequence>
<reference evidence="2" key="1">
    <citation type="journal article" date="2022" name="Mol. Ecol. Resour.">
        <title>The genomes of chicory, endive, great burdock and yacon provide insights into Asteraceae palaeo-polyploidization history and plant inulin production.</title>
        <authorList>
            <person name="Fan W."/>
            <person name="Wang S."/>
            <person name="Wang H."/>
            <person name="Wang A."/>
            <person name="Jiang F."/>
            <person name="Liu H."/>
            <person name="Zhao H."/>
            <person name="Xu D."/>
            <person name="Zhang Y."/>
        </authorList>
    </citation>
    <scope>NUCLEOTIDE SEQUENCE [LARGE SCALE GENOMIC DNA]</scope>
    <source>
        <strain evidence="2">cv. Yunnan</strain>
    </source>
</reference>
<protein>
    <submittedName>
        <fullName evidence="1">Uncharacterized protein</fullName>
    </submittedName>
</protein>
<gene>
    <name evidence="1" type="ORF">L1987_27913</name>
</gene>
<dbReference type="EMBL" id="CM042026">
    <property type="protein sequence ID" value="KAI3805487.1"/>
    <property type="molecule type" value="Genomic_DNA"/>
</dbReference>
<evidence type="ECO:0000313" key="2">
    <source>
        <dbReference type="Proteomes" id="UP001056120"/>
    </source>
</evidence>
<reference evidence="1 2" key="2">
    <citation type="journal article" date="2022" name="Mol. Ecol. Resour.">
        <title>The genomes of chicory, endive, great burdock and yacon provide insights into Asteraceae paleo-polyploidization history and plant inulin production.</title>
        <authorList>
            <person name="Fan W."/>
            <person name="Wang S."/>
            <person name="Wang H."/>
            <person name="Wang A."/>
            <person name="Jiang F."/>
            <person name="Liu H."/>
            <person name="Zhao H."/>
            <person name="Xu D."/>
            <person name="Zhang Y."/>
        </authorList>
    </citation>
    <scope>NUCLEOTIDE SEQUENCE [LARGE SCALE GENOMIC DNA]</scope>
    <source>
        <strain evidence="2">cv. Yunnan</strain>
        <tissue evidence="1">Leaves</tissue>
    </source>
</reference>
<evidence type="ECO:0000313" key="1">
    <source>
        <dbReference type="EMBL" id="KAI3805487.1"/>
    </source>
</evidence>
<name>A0ACB9ICD2_9ASTR</name>
<organism evidence="1 2">
    <name type="scientific">Smallanthus sonchifolius</name>
    <dbReference type="NCBI Taxonomy" id="185202"/>
    <lineage>
        <taxon>Eukaryota</taxon>
        <taxon>Viridiplantae</taxon>
        <taxon>Streptophyta</taxon>
        <taxon>Embryophyta</taxon>
        <taxon>Tracheophyta</taxon>
        <taxon>Spermatophyta</taxon>
        <taxon>Magnoliopsida</taxon>
        <taxon>eudicotyledons</taxon>
        <taxon>Gunneridae</taxon>
        <taxon>Pentapetalae</taxon>
        <taxon>asterids</taxon>
        <taxon>campanulids</taxon>
        <taxon>Asterales</taxon>
        <taxon>Asteraceae</taxon>
        <taxon>Asteroideae</taxon>
        <taxon>Heliantheae alliance</taxon>
        <taxon>Millerieae</taxon>
        <taxon>Smallanthus</taxon>
    </lineage>
</organism>
<proteinExistence type="predicted"/>
<dbReference type="Proteomes" id="UP001056120">
    <property type="component" value="Linkage Group LG09"/>
</dbReference>